<accession>A0A395SNG0</accession>
<proteinExistence type="predicted"/>
<reference evidence="1 2" key="1">
    <citation type="journal article" date="2018" name="PLoS Pathog.">
        <title>Evolution of structural diversity of trichothecenes, a family of toxins produced by plant pathogenic and entomopathogenic fungi.</title>
        <authorList>
            <person name="Proctor R.H."/>
            <person name="McCormick S.P."/>
            <person name="Kim H.S."/>
            <person name="Cardoza R.E."/>
            <person name="Stanley A.M."/>
            <person name="Lindo L."/>
            <person name="Kelly A."/>
            <person name="Brown D.W."/>
            <person name="Lee T."/>
            <person name="Vaughan M.M."/>
            <person name="Alexander N.J."/>
            <person name="Busman M."/>
            <person name="Gutierrez S."/>
        </authorList>
    </citation>
    <scope>NUCLEOTIDE SEQUENCE [LARGE SCALE GENOMIC DNA]</scope>
    <source>
        <strain evidence="1 2">NRRL 20695</strain>
    </source>
</reference>
<gene>
    <name evidence="1" type="ORF">FLONG3_6332</name>
</gene>
<sequence>MDYDTTADPHEDVVHLGIGHVDQHNKAYVFQMLHIRRTMRSENEAMCGAADDKAGIATDAKKAWSYKHKMVSSMHYFEVTALQTMVFEDEEGTPKLQLCLSWSIRLCNVSFTSVWRSCSSMFGISTKELGGLGTSQLRQFLVFTSFPRSLKDDAINYRIAIRHRRSMSFWVPRRYAKRPQDKIRATWSLRAFRETRLELYTEKNSGLIVS</sequence>
<dbReference type="OrthoDB" id="5067681at2759"/>
<dbReference type="EMBL" id="PXOG01000140">
    <property type="protein sequence ID" value="RGP73595.1"/>
    <property type="molecule type" value="Genomic_DNA"/>
</dbReference>
<organism evidence="1 2">
    <name type="scientific">Fusarium longipes</name>
    <dbReference type="NCBI Taxonomy" id="694270"/>
    <lineage>
        <taxon>Eukaryota</taxon>
        <taxon>Fungi</taxon>
        <taxon>Dikarya</taxon>
        <taxon>Ascomycota</taxon>
        <taxon>Pezizomycotina</taxon>
        <taxon>Sordariomycetes</taxon>
        <taxon>Hypocreomycetidae</taxon>
        <taxon>Hypocreales</taxon>
        <taxon>Nectriaceae</taxon>
        <taxon>Fusarium</taxon>
    </lineage>
</organism>
<dbReference type="AlphaFoldDB" id="A0A395SNG0"/>
<comment type="caution">
    <text evidence="1">The sequence shown here is derived from an EMBL/GenBank/DDBJ whole genome shotgun (WGS) entry which is preliminary data.</text>
</comment>
<evidence type="ECO:0000313" key="1">
    <source>
        <dbReference type="EMBL" id="RGP73595.1"/>
    </source>
</evidence>
<dbReference type="Proteomes" id="UP000266234">
    <property type="component" value="Unassembled WGS sequence"/>
</dbReference>
<protein>
    <submittedName>
        <fullName evidence="1">Uncharacterized protein</fullName>
    </submittedName>
</protein>
<name>A0A395SNG0_9HYPO</name>
<keyword evidence="2" id="KW-1185">Reference proteome</keyword>
<evidence type="ECO:0000313" key="2">
    <source>
        <dbReference type="Proteomes" id="UP000266234"/>
    </source>
</evidence>